<dbReference type="PANTHER" id="PTHR37813">
    <property type="entry name" value="FELS-2 PROPHAGE PROTEIN"/>
    <property type="match status" value="1"/>
</dbReference>
<evidence type="ECO:0000313" key="4">
    <source>
        <dbReference type="EMBL" id="TWT65609.1"/>
    </source>
</evidence>
<keyword evidence="1" id="KW-1188">Viral release from host cell</keyword>
<dbReference type="OrthoDB" id="9780715at2"/>
<feature type="transmembrane region" description="Helical" evidence="2">
    <location>
        <begin position="378"/>
        <end position="399"/>
    </location>
</feature>
<evidence type="ECO:0000256" key="1">
    <source>
        <dbReference type="ARBA" id="ARBA00022612"/>
    </source>
</evidence>
<evidence type="ECO:0000259" key="3">
    <source>
        <dbReference type="Pfam" id="PF10145"/>
    </source>
</evidence>
<keyword evidence="5" id="KW-1185">Reference proteome</keyword>
<dbReference type="InterPro" id="IPR010090">
    <property type="entry name" value="Phage_tape_meas"/>
</dbReference>
<accession>A0A5C5XSP4</accession>
<keyword evidence="2" id="KW-1133">Transmembrane helix</keyword>
<name>A0A5C5XSP4_9PLAN</name>
<sequence>MSSASVRAGKAYVEIGARDKTQKVLKATERRLKNFGSSVTAMGAKVTAAGAAGAVALGGITTVFAGFDRQMANVAAKTGATGDTLEALRSKAKELGATTAFSASQAAEGMGFLAQAGYDADQILSGIPQVLSLAAAGGLELGEAADIASDVGSAFGLTADELGRVSDVIAATATAANTSVGMMGETFKFVAPIAKAAGQSIEETSAAAGILGNSGIKASQAGTDLKNVLVSLSNSANADAFEELGVKIKDADGEMRPMLDVMRDYGAATANMTGPERLSKATALFGKISAKSALILADSSGEVDRLRGVMNDSAGAAQRMAETMQDGVHGSLTSAGSAAEGLMIAMGEGLKPVLVSVLDTGTSLLRWATDFINRNKSVAMIIGGTVAAVTLLGVALVTLGGMATMAGMAIGGVSMAISLVAGILGTVGAPLLIIAGVLAAVTAGVVAMGSAFLYYSGVGSDAVQLLKDGFRGLLSVGKQTLGGITSALMSGNIKDAAKILWAGVRVVFFKGAHHATIAVTNMAVKMHQAMKKVAIWVANTFVGVFIKLASAVEKAKNFDFTGAMASASQMLSGISAQLGIGTDKSFAELGKEAQADLDRLTAKYQSKTQGEGNVSDELTGEMADADRKALEDAVKKFDPAAAKPADITAPAVSAGAADAIDQAAGGSGSSIGGTTSSAAAALIGFSGDNATNRIAKATEKSADALERIDENLQVSDLGAGVTIA</sequence>
<dbReference type="RefSeq" id="WP_146440903.1">
    <property type="nucleotide sequence ID" value="NZ_SJPL01000002.1"/>
</dbReference>
<dbReference type="Proteomes" id="UP000317238">
    <property type="component" value="Unassembled WGS sequence"/>
</dbReference>
<proteinExistence type="predicted"/>
<feature type="transmembrane region" description="Helical" evidence="2">
    <location>
        <begin position="406"/>
        <end position="425"/>
    </location>
</feature>
<protein>
    <submittedName>
        <fullName evidence="4">Phage-related minor tail protein</fullName>
    </submittedName>
</protein>
<reference evidence="4 5" key="1">
    <citation type="submission" date="2019-02" db="EMBL/GenBank/DDBJ databases">
        <title>Deep-cultivation of Planctomycetes and their phenomic and genomic characterization uncovers novel biology.</title>
        <authorList>
            <person name="Wiegand S."/>
            <person name="Jogler M."/>
            <person name="Boedeker C."/>
            <person name="Pinto D."/>
            <person name="Vollmers J."/>
            <person name="Rivas-Marin E."/>
            <person name="Kohn T."/>
            <person name="Peeters S.H."/>
            <person name="Heuer A."/>
            <person name="Rast P."/>
            <person name="Oberbeckmann S."/>
            <person name="Bunk B."/>
            <person name="Jeske O."/>
            <person name="Meyerdierks A."/>
            <person name="Storesund J.E."/>
            <person name="Kallscheuer N."/>
            <person name="Luecker S."/>
            <person name="Lage O.M."/>
            <person name="Pohl T."/>
            <person name="Merkel B.J."/>
            <person name="Hornburger P."/>
            <person name="Mueller R.-W."/>
            <person name="Bruemmer F."/>
            <person name="Labrenz M."/>
            <person name="Spormann A.M."/>
            <person name="Op Den Camp H."/>
            <person name="Overmann J."/>
            <person name="Amann R."/>
            <person name="Jetten M.S.M."/>
            <person name="Mascher T."/>
            <person name="Medema M.H."/>
            <person name="Devos D.P."/>
            <person name="Kaster A.-K."/>
            <person name="Ovreas L."/>
            <person name="Rohde M."/>
            <person name="Galperin M.Y."/>
            <person name="Jogler C."/>
        </authorList>
    </citation>
    <scope>NUCLEOTIDE SEQUENCE [LARGE SCALE GENOMIC DNA]</scope>
    <source>
        <strain evidence="4 5">Pan14r</strain>
    </source>
</reference>
<evidence type="ECO:0000256" key="2">
    <source>
        <dbReference type="SAM" id="Phobius"/>
    </source>
</evidence>
<comment type="caution">
    <text evidence="4">The sequence shown here is derived from an EMBL/GenBank/DDBJ whole genome shotgun (WGS) entry which is preliminary data.</text>
</comment>
<keyword evidence="2" id="KW-0472">Membrane</keyword>
<dbReference type="EMBL" id="SJPL01000002">
    <property type="protein sequence ID" value="TWT65609.1"/>
    <property type="molecule type" value="Genomic_DNA"/>
</dbReference>
<dbReference type="NCBIfam" id="TIGR01760">
    <property type="entry name" value="tape_meas_TP901"/>
    <property type="match status" value="1"/>
</dbReference>
<dbReference type="Pfam" id="PF10145">
    <property type="entry name" value="PhageMin_Tail"/>
    <property type="match status" value="1"/>
</dbReference>
<feature type="transmembrane region" description="Helical" evidence="2">
    <location>
        <begin position="533"/>
        <end position="552"/>
    </location>
</feature>
<dbReference type="AlphaFoldDB" id="A0A5C5XSP4"/>
<feature type="transmembrane region" description="Helical" evidence="2">
    <location>
        <begin position="431"/>
        <end position="455"/>
    </location>
</feature>
<evidence type="ECO:0000313" key="5">
    <source>
        <dbReference type="Proteomes" id="UP000317238"/>
    </source>
</evidence>
<feature type="domain" description="Phage tail tape measure protein" evidence="3">
    <location>
        <begin position="90"/>
        <end position="286"/>
    </location>
</feature>
<organism evidence="4 5">
    <name type="scientific">Crateriforma conspicua</name>
    <dbReference type="NCBI Taxonomy" id="2527996"/>
    <lineage>
        <taxon>Bacteria</taxon>
        <taxon>Pseudomonadati</taxon>
        <taxon>Planctomycetota</taxon>
        <taxon>Planctomycetia</taxon>
        <taxon>Planctomycetales</taxon>
        <taxon>Planctomycetaceae</taxon>
        <taxon>Crateriforma</taxon>
    </lineage>
</organism>
<dbReference type="PANTHER" id="PTHR37813:SF1">
    <property type="entry name" value="FELS-2 PROPHAGE PROTEIN"/>
    <property type="match status" value="1"/>
</dbReference>
<gene>
    <name evidence="4" type="ORF">Pan14r_51560</name>
</gene>
<keyword evidence="2" id="KW-0812">Transmembrane</keyword>